<dbReference type="Proteomes" id="UP000811282">
    <property type="component" value="Unassembled WGS sequence"/>
</dbReference>
<keyword evidence="5" id="KW-1185">Reference proteome</keyword>
<comment type="caution">
    <text evidence="4">The sequence shown here is derived from an EMBL/GenBank/DDBJ whole genome shotgun (WGS) entry which is preliminary data.</text>
</comment>
<dbReference type="InterPro" id="IPR017850">
    <property type="entry name" value="Alkaline_phosphatase_core_sf"/>
</dbReference>
<dbReference type="InterPro" id="IPR000917">
    <property type="entry name" value="Sulfatase_N"/>
</dbReference>
<reference evidence="4 5" key="1">
    <citation type="journal article" date="2021" name="Genome Biol. Evol.">
        <title>The evolution of interdependence in a four-way mealybug symbiosis.</title>
        <authorList>
            <person name="Garber A.I."/>
            <person name="Kupper M."/>
            <person name="Laetsch D.R."/>
            <person name="Weldon S.R."/>
            <person name="Ladinsky M.S."/>
            <person name="Bjorkman P.J."/>
            <person name="McCutcheon J.P."/>
        </authorList>
    </citation>
    <scope>NUCLEOTIDE SEQUENCE [LARGE SCALE GENOMIC DNA]</scope>
    <source>
        <strain evidence="4">SOD</strain>
    </source>
</reference>
<protein>
    <submittedName>
        <fullName evidence="4">Sulfatase-like hydrolase/transferase</fullName>
    </submittedName>
</protein>
<name>A0ABS5Y922_9GAMM</name>
<evidence type="ECO:0000259" key="3">
    <source>
        <dbReference type="Pfam" id="PF00884"/>
    </source>
</evidence>
<dbReference type="RefSeq" id="WP_215668209.1">
    <property type="nucleotide sequence ID" value="NZ_JAFJYC010000001.1"/>
</dbReference>
<organism evidence="4 5">
    <name type="scientific">Candidatus Sodalis endolongispinus</name>
    <dbReference type="NCBI Taxonomy" id="2812662"/>
    <lineage>
        <taxon>Bacteria</taxon>
        <taxon>Pseudomonadati</taxon>
        <taxon>Pseudomonadota</taxon>
        <taxon>Gammaproteobacteria</taxon>
        <taxon>Enterobacterales</taxon>
        <taxon>Bruguierivoracaceae</taxon>
        <taxon>Sodalis</taxon>
    </lineage>
</organism>
<feature type="domain" description="Sulfatase N-terminal" evidence="3">
    <location>
        <begin position="40"/>
        <end position="201"/>
    </location>
</feature>
<dbReference type="Gene3D" id="3.40.720.10">
    <property type="entry name" value="Alkaline Phosphatase, subunit A"/>
    <property type="match status" value="1"/>
</dbReference>
<dbReference type="Pfam" id="PF00884">
    <property type="entry name" value="Sulfatase"/>
    <property type="match status" value="1"/>
</dbReference>
<accession>A0ABS5Y922</accession>
<comment type="similarity">
    <text evidence="1">Belongs to the sulfatase family.</text>
</comment>
<evidence type="ECO:0000313" key="4">
    <source>
        <dbReference type="EMBL" id="MBT9431025.1"/>
    </source>
</evidence>
<proteinExistence type="inferred from homology"/>
<dbReference type="PANTHER" id="PTHR42693:SF33">
    <property type="entry name" value="ARYLSULFATASE"/>
    <property type="match status" value="1"/>
</dbReference>
<dbReference type="EMBL" id="JAFJYC010000001">
    <property type="protein sequence ID" value="MBT9431025.1"/>
    <property type="molecule type" value="Genomic_DNA"/>
</dbReference>
<dbReference type="SUPFAM" id="SSF53649">
    <property type="entry name" value="Alkaline phosphatase-like"/>
    <property type="match status" value="1"/>
</dbReference>
<gene>
    <name evidence="4" type="ORF">JZM24_00475</name>
</gene>
<dbReference type="InterPro" id="IPR050738">
    <property type="entry name" value="Sulfatase"/>
</dbReference>
<evidence type="ECO:0000256" key="2">
    <source>
        <dbReference type="SAM" id="MobiDB-lite"/>
    </source>
</evidence>
<evidence type="ECO:0000313" key="5">
    <source>
        <dbReference type="Proteomes" id="UP000811282"/>
    </source>
</evidence>
<dbReference type="PANTHER" id="PTHR42693">
    <property type="entry name" value="ARYLSULFATASE FAMILY MEMBER"/>
    <property type="match status" value="1"/>
</dbReference>
<sequence length="217" mass="23318">MLATGTGTGTGTGTAIAGLLITSCAAAVQTPANTDQNKQPNVIMIVLDDMGFGDIGAFGSEIKTPNIDLLAYSGLRYNRFDTSSMFATTRAALMTGRNNQTVNMEELPPKGTPAPSPDTPLGAGPANSGEMPVNAQNVSQALQTAGYATFALGKWHMATEYKDAPERNQTFWPKQRGFDYYYGFLGGHSPQYHPDLVENNKELPKPAWLSPFGRSRH</sequence>
<evidence type="ECO:0000256" key="1">
    <source>
        <dbReference type="ARBA" id="ARBA00008779"/>
    </source>
</evidence>
<feature type="region of interest" description="Disordered" evidence="2">
    <location>
        <begin position="106"/>
        <end position="126"/>
    </location>
</feature>